<name>A0A819HWL2_9BILA</name>
<reference evidence="2" key="1">
    <citation type="submission" date="2021-02" db="EMBL/GenBank/DDBJ databases">
        <authorList>
            <person name="Nowell W R."/>
        </authorList>
    </citation>
    <scope>NUCLEOTIDE SEQUENCE</scope>
</reference>
<proteinExistence type="predicted"/>
<evidence type="ECO:0000256" key="1">
    <source>
        <dbReference type="SAM" id="SignalP"/>
    </source>
</evidence>
<organism evidence="2 3">
    <name type="scientific">Rotaria magnacalcarata</name>
    <dbReference type="NCBI Taxonomy" id="392030"/>
    <lineage>
        <taxon>Eukaryota</taxon>
        <taxon>Metazoa</taxon>
        <taxon>Spiralia</taxon>
        <taxon>Gnathifera</taxon>
        <taxon>Rotifera</taxon>
        <taxon>Eurotatoria</taxon>
        <taxon>Bdelloidea</taxon>
        <taxon>Philodinida</taxon>
        <taxon>Philodinidae</taxon>
        <taxon>Rotaria</taxon>
    </lineage>
</organism>
<protein>
    <submittedName>
        <fullName evidence="2">Uncharacterized protein</fullName>
    </submittedName>
</protein>
<comment type="caution">
    <text evidence="2">The sequence shown here is derived from an EMBL/GenBank/DDBJ whole genome shotgun (WGS) entry which is preliminary data.</text>
</comment>
<accession>A0A819HWL2</accession>
<evidence type="ECO:0000313" key="2">
    <source>
        <dbReference type="EMBL" id="CAF3904789.1"/>
    </source>
</evidence>
<evidence type="ECO:0000313" key="3">
    <source>
        <dbReference type="Proteomes" id="UP000663842"/>
    </source>
</evidence>
<keyword evidence="1" id="KW-0732">Signal</keyword>
<feature type="signal peptide" evidence="1">
    <location>
        <begin position="1"/>
        <end position="16"/>
    </location>
</feature>
<sequence length="204" mass="23396">MNSCFILVLLVPLATSFHRKFKQRSPIFSQLQDLLDDDDQGFDLTSRNITTIIKHYKVYVNLSTLYIYLNEDDYSDIDRVSKSDRRALANDEEHYMELRATTPSNGTNTGFEITLQNRAIMNTRLRVLYTDAQGTPAIAETGRLWVGQTKSAKLPVDAKNINIIVEKDLFFENWHVAYKGTLTNENECIRIVGVTLFSKIHPCK</sequence>
<dbReference type="EMBL" id="CAJOBF010001038">
    <property type="protein sequence ID" value="CAF3904789.1"/>
    <property type="molecule type" value="Genomic_DNA"/>
</dbReference>
<dbReference type="AlphaFoldDB" id="A0A819HWL2"/>
<gene>
    <name evidence="2" type="ORF">UXM345_LOCUS10741</name>
</gene>
<dbReference type="Proteomes" id="UP000663842">
    <property type="component" value="Unassembled WGS sequence"/>
</dbReference>
<feature type="chain" id="PRO_5032551499" evidence="1">
    <location>
        <begin position="17"/>
        <end position="204"/>
    </location>
</feature>